<dbReference type="GO" id="GO:0000107">
    <property type="term" value="F:imidazoleglycerol-phosphate synthase activity"/>
    <property type="evidence" value="ECO:0007669"/>
    <property type="project" value="UniProtKB-UniRule"/>
</dbReference>
<dbReference type="AlphaFoldDB" id="A0A1H3H779"/>
<dbReference type="PANTHER" id="PTHR42701">
    <property type="entry name" value="IMIDAZOLE GLYCEROL PHOSPHATE SYNTHASE SUBUNIT HISH"/>
    <property type="match status" value="1"/>
</dbReference>
<evidence type="ECO:0000256" key="4">
    <source>
        <dbReference type="ARBA" id="ARBA00022801"/>
    </source>
</evidence>
<feature type="domain" description="Glutamine amidotransferase" evidence="12">
    <location>
        <begin position="4"/>
        <end position="197"/>
    </location>
</feature>
<dbReference type="GO" id="GO:0000105">
    <property type="term" value="P:L-histidine biosynthetic process"/>
    <property type="evidence" value="ECO:0007669"/>
    <property type="project" value="UniProtKB-UniRule"/>
</dbReference>
<keyword evidence="10" id="KW-0963">Cytoplasm</keyword>
<evidence type="ECO:0000313" key="14">
    <source>
        <dbReference type="Proteomes" id="UP000199652"/>
    </source>
</evidence>
<feature type="active site" evidence="10 11">
    <location>
        <position position="184"/>
    </location>
</feature>
<dbReference type="InterPro" id="IPR010139">
    <property type="entry name" value="Imidazole-glycPsynth_HisH"/>
</dbReference>
<dbReference type="GO" id="GO:0004359">
    <property type="term" value="F:glutaminase activity"/>
    <property type="evidence" value="ECO:0007669"/>
    <property type="project" value="UniProtKB-EC"/>
</dbReference>
<evidence type="ECO:0000256" key="2">
    <source>
        <dbReference type="ARBA" id="ARBA00011152"/>
    </source>
</evidence>
<comment type="subunit">
    <text evidence="2 10">Heterodimer of HisH and HisF.</text>
</comment>
<protein>
    <recommendedName>
        <fullName evidence="10">Imidazole glycerol phosphate synthase subunit HisH</fullName>
        <ecNumber evidence="10">4.3.2.10</ecNumber>
    </recommendedName>
    <alternativeName>
        <fullName evidence="10">IGP synthase glutaminase subunit</fullName>
        <ecNumber evidence="10">3.5.1.2</ecNumber>
    </alternativeName>
    <alternativeName>
        <fullName evidence="10">IGP synthase subunit HisH</fullName>
    </alternativeName>
    <alternativeName>
        <fullName evidence="10">ImGP synthase subunit HisH</fullName>
        <shortName evidence="10">IGPS subunit HisH</shortName>
    </alternativeName>
</protein>
<dbReference type="GO" id="GO:0016829">
    <property type="term" value="F:lyase activity"/>
    <property type="evidence" value="ECO:0007669"/>
    <property type="project" value="UniProtKB-KW"/>
</dbReference>
<comment type="pathway">
    <text evidence="1 10">Amino-acid biosynthesis; L-histidine biosynthesis; L-histidine from 5-phospho-alpha-D-ribose 1-diphosphate: step 5/9.</text>
</comment>
<gene>
    <name evidence="10" type="primary">hisH</name>
    <name evidence="13" type="ORF">SAMN04488579_11664</name>
</gene>
<evidence type="ECO:0000256" key="11">
    <source>
        <dbReference type="PIRSR" id="PIRSR000495-1"/>
    </source>
</evidence>
<proteinExistence type="inferred from homology"/>
<dbReference type="InterPro" id="IPR029062">
    <property type="entry name" value="Class_I_gatase-like"/>
</dbReference>
<dbReference type="Gene3D" id="3.40.50.880">
    <property type="match status" value="1"/>
</dbReference>
<dbReference type="EC" id="4.3.2.10" evidence="10"/>
<evidence type="ECO:0000256" key="5">
    <source>
        <dbReference type="ARBA" id="ARBA00022962"/>
    </source>
</evidence>
<feature type="active site" description="Nucleophile" evidence="10 11">
    <location>
        <position position="79"/>
    </location>
</feature>
<evidence type="ECO:0000256" key="3">
    <source>
        <dbReference type="ARBA" id="ARBA00022605"/>
    </source>
</evidence>
<dbReference type="CDD" id="cd01748">
    <property type="entry name" value="GATase1_IGP_Synthase"/>
    <property type="match status" value="1"/>
</dbReference>
<dbReference type="SUPFAM" id="SSF52317">
    <property type="entry name" value="Class I glutamine amidotransferase-like"/>
    <property type="match status" value="1"/>
</dbReference>
<dbReference type="GO" id="GO:0005737">
    <property type="term" value="C:cytoplasm"/>
    <property type="evidence" value="ECO:0007669"/>
    <property type="project" value="UniProtKB-SubCell"/>
</dbReference>
<dbReference type="Proteomes" id="UP000199652">
    <property type="component" value="Unassembled WGS sequence"/>
</dbReference>
<dbReference type="PROSITE" id="PS51273">
    <property type="entry name" value="GATASE_TYPE_1"/>
    <property type="match status" value="1"/>
</dbReference>
<keyword evidence="5 10" id="KW-0315">Glutamine amidotransferase</keyword>
<keyword evidence="3 10" id="KW-0028">Amino-acid biosynthesis</keyword>
<keyword evidence="7 10" id="KW-0456">Lyase</keyword>
<dbReference type="STRING" id="1528.SAMN04488579_11664"/>
<name>A0A1H3H779_EUBBA</name>
<evidence type="ECO:0000256" key="7">
    <source>
        <dbReference type="ARBA" id="ARBA00023239"/>
    </source>
</evidence>
<evidence type="ECO:0000256" key="1">
    <source>
        <dbReference type="ARBA" id="ARBA00005091"/>
    </source>
</evidence>
<evidence type="ECO:0000259" key="12">
    <source>
        <dbReference type="Pfam" id="PF00117"/>
    </source>
</evidence>
<accession>A0A1H3H779</accession>
<evidence type="ECO:0000256" key="10">
    <source>
        <dbReference type="HAMAP-Rule" id="MF_00278"/>
    </source>
</evidence>
<evidence type="ECO:0000256" key="9">
    <source>
        <dbReference type="ARBA" id="ARBA00049534"/>
    </source>
</evidence>
<keyword evidence="13" id="KW-0808">Transferase</keyword>
<evidence type="ECO:0000256" key="8">
    <source>
        <dbReference type="ARBA" id="ARBA00047838"/>
    </source>
</evidence>
<dbReference type="PANTHER" id="PTHR42701:SF1">
    <property type="entry name" value="IMIDAZOLE GLYCEROL PHOSPHATE SYNTHASE SUBUNIT HISH"/>
    <property type="match status" value="1"/>
</dbReference>
<feature type="active site" evidence="10 11">
    <location>
        <position position="182"/>
    </location>
</feature>
<dbReference type="RefSeq" id="WP_176770897.1">
    <property type="nucleotide sequence ID" value="NZ_FNOU01000016.1"/>
</dbReference>
<keyword evidence="14" id="KW-1185">Reference proteome</keyword>
<sequence>MIAIIDYDVGNLKNVHTALKDVGLSSVITRNPQVMDDADAIILPGVGAFADAMKNLDAYNLLSPLNRNVASGKILMGICLGMQVLFDKSYEDGENGGLGYIPGEVVRFDAPGLKIPHMGWNNLTINREDPIAWGLTPEDYVYFVHSYYAIPQNFEDVVAYADYSAKVPGIVRRDNVIGMQFHPEKSAGVGRKLLQNFKECIK</sequence>
<dbReference type="EMBL" id="FNOU01000016">
    <property type="protein sequence ID" value="SDY10768.1"/>
    <property type="molecule type" value="Genomic_DNA"/>
</dbReference>
<comment type="catalytic activity">
    <reaction evidence="8 10">
        <text>5-[(5-phospho-1-deoxy-D-ribulos-1-ylimino)methylamino]-1-(5-phospho-beta-D-ribosyl)imidazole-4-carboxamide + L-glutamine = D-erythro-1-(imidazol-4-yl)glycerol 3-phosphate + 5-amino-1-(5-phospho-beta-D-ribosyl)imidazole-4-carboxamide + L-glutamate + H(+)</text>
        <dbReference type="Rhea" id="RHEA:24793"/>
        <dbReference type="ChEBI" id="CHEBI:15378"/>
        <dbReference type="ChEBI" id="CHEBI:29985"/>
        <dbReference type="ChEBI" id="CHEBI:58278"/>
        <dbReference type="ChEBI" id="CHEBI:58359"/>
        <dbReference type="ChEBI" id="CHEBI:58475"/>
        <dbReference type="ChEBI" id="CHEBI:58525"/>
        <dbReference type="EC" id="4.3.2.10"/>
    </reaction>
</comment>
<comment type="subcellular location">
    <subcellularLocation>
        <location evidence="10">Cytoplasm</location>
    </subcellularLocation>
</comment>
<dbReference type="UniPathway" id="UPA00031">
    <property type="reaction ID" value="UER00010"/>
</dbReference>
<dbReference type="HAMAP" id="MF_00278">
    <property type="entry name" value="HisH"/>
    <property type="match status" value="1"/>
</dbReference>
<keyword evidence="4 10" id="KW-0378">Hydrolase</keyword>
<comment type="catalytic activity">
    <reaction evidence="9 10">
        <text>L-glutamine + H2O = L-glutamate + NH4(+)</text>
        <dbReference type="Rhea" id="RHEA:15889"/>
        <dbReference type="ChEBI" id="CHEBI:15377"/>
        <dbReference type="ChEBI" id="CHEBI:28938"/>
        <dbReference type="ChEBI" id="CHEBI:29985"/>
        <dbReference type="ChEBI" id="CHEBI:58359"/>
        <dbReference type="EC" id="3.5.1.2"/>
    </reaction>
</comment>
<evidence type="ECO:0000313" key="13">
    <source>
        <dbReference type="EMBL" id="SDY10768.1"/>
    </source>
</evidence>
<reference evidence="14" key="1">
    <citation type="submission" date="2016-10" db="EMBL/GenBank/DDBJ databases">
        <authorList>
            <person name="Varghese N."/>
            <person name="Submissions S."/>
        </authorList>
    </citation>
    <scope>NUCLEOTIDE SEQUENCE [LARGE SCALE GENOMIC DNA]</scope>
    <source>
        <strain evidence="14">VPI 5359</strain>
    </source>
</reference>
<dbReference type="EC" id="3.5.1.2" evidence="10"/>
<dbReference type="NCBIfam" id="TIGR01855">
    <property type="entry name" value="IMP_synth_hisH"/>
    <property type="match status" value="1"/>
</dbReference>
<dbReference type="PIRSF" id="PIRSF000495">
    <property type="entry name" value="Amidotransf_hisH"/>
    <property type="match status" value="1"/>
</dbReference>
<evidence type="ECO:0000256" key="6">
    <source>
        <dbReference type="ARBA" id="ARBA00023102"/>
    </source>
</evidence>
<dbReference type="InterPro" id="IPR017926">
    <property type="entry name" value="GATASE"/>
</dbReference>
<organism evidence="13 14">
    <name type="scientific">Eubacterium barkeri</name>
    <name type="common">Clostridium barkeri</name>
    <dbReference type="NCBI Taxonomy" id="1528"/>
    <lineage>
        <taxon>Bacteria</taxon>
        <taxon>Bacillati</taxon>
        <taxon>Bacillota</taxon>
        <taxon>Clostridia</taxon>
        <taxon>Eubacteriales</taxon>
        <taxon>Eubacteriaceae</taxon>
        <taxon>Eubacterium</taxon>
    </lineage>
</organism>
<dbReference type="Pfam" id="PF00117">
    <property type="entry name" value="GATase"/>
    <property type="match status" value="1"/>
</dbReference>
<comment type="function">
    <text evidence="10">IGPS catalyzes the conversion of PRFAR and glutamine to IGP, AICAR and glutamate. The HisH subunit catalyzes the hydrolysis of glutamine to glutamate and ammonia as part of the synthesis of IGP and AICAR. The resulting ammonia molecule is channeled to the active site of HisF.</text>
</comment>
<keyword evidence="6 10" id="KW-0368">Histidine biosynthesis</keyword>